<keyword evidence="1" id="KW-0472">Membrane</keyword>
<dbReference type="EMBL" id="UHJC01000001">
    <property type="protein sequence ID" value="SUP85190.1"/>
    <property type="molecule type" value="Genomic_DNA"/>
</dbReference>
<gene>
    <name evidence="2" type="ORF">NCTC8580_03506</name>
</gene>
<feature type="transmembrane region" description="Helical" evidence="1">
    <location>
        <begin position="98"/>
        <end position="126"/>
    </location>
</feature>
<feature type="transmembrane region" description="Helical" evidence="1">
    <location>
        <begin position="138"/>
        <end position="160"/>
    </location>
</feature>
<accession>A0A380QBP3</accession>
<sequence length="191" mass="21567">MRLGAGSIVRYGYRYSIVFSIGVLVILFLLDNEYRISEKHITCLIIQTNFLTLGSDSAVVKINRPLVGAFAVLLFFLSSWGCWFSLSGYLAFFKLSDIIIFSWKVGFVIFPAPLLFYFSYLAFYSAIKNKPATMNNKLANAFAMLAILGVVIGFFSSVYIGYNLTEHGYKLCPRSSWMSPNEYVKDTKLCP</sequence>
<feature type="transmembrane region" description="Helical" evidence="1">
    <location>
        <begin position="12"/>
        <end position="30"/>
    </location>
</feature>
<dbReference type="InterPro" id="IPR010665">
    <property type="entry name" value="DUF1240"/>
</dbReference>
<evidence type="ECO:0000256" key="1">
    <source>
        <dbReference type="SAM" id="Phobius"/>
    </source>
</evidence>
<dbReference type="Proteomes" id="UP000255087">
    <property type="component" value="Unassembled WGS sequence"/>
</dbReference>
<keyword evidence="1" id="KW-0812">Transmembrane</keyword>
<name>A0A380QBP3_YERPU</name>
<evidence type="ECO:0000313" key="3">
    <source>
        <dbReference type="Proteomes" id="UP000255087"/>
    </source>
</evidence>
<protein>
    <submittedName>
        <fullName evidence="2">Membrane protein</fullName>
    </submittedName>
</protein>
<keyword evidence="1" id="KW-1133">Transmembrane helix</keyword>
<organism evidence="2 3">
    <name type="scientific">Yersinia pseudotuberculosis</name>
    <dbReference type="NCBI Taxonomy" id="633"/>
    <lineage>
        <taxon>Bacteria</taxon>
        <taxon>Pseudomonadati</taxon>
        <taxon>Pseudomonadota</taxon>
        <taxon>Gammaproteobacteria</taxon>
        <taxon>Enterobacterales</taxon>
        <taxon>Yersiniaceae</taxon>
        <taxon>Yersinia</taxon>
    </lineage>
</organism>
<proteinExistence type="predicted"/>
<reference evidence="2 3" key="1">
    <citation type="submission" date="2018-06" db="EMBL/GenBank/DDBJ databases">
        <authorList>
            <consortium name="Pathogen Informatics"/>
            <person name="Doyle S."/>
        </authorList>
    </citation>
    <scope>NUCLEOTIDE SEQUENCE [LARGE SCALE GENOMIC DNA]</scope>
    <source>
        <strain evidence="2 3">NCTC8580</strain>
    </source>
</reference>
<dbReference type="Pfam" id="PF06836">
    <property type="entry name" value="DUF1240"/>
    <property type="match status" value="1"/>
</dbReference>
<dbReference type="AlphaFoldDB" id="A0A380QBP3"/>
<evidence type="ECO:0000313" key="2">
    <source>
        <dbReference type="EMBL" id="SUP85190.1"/>
    </source>
</evidence>
<feature type="transmembrane region" description="Helical" evidence="1">
    <location>
        <begin position="66"/>
        <end position="86"/>
    </location>
</feature>